<feature type="domain" description="CBS" evidence="3">
    <location>
        <begin position="47"/>
        <end position="103"/>
    </location>
</feature>
<dbReference type="SUPFAM" id="SSF54631">
    <property type="entry name" value="CBS-domain pair"/>
    <property type="match status" value="1"/>
</dbReference>
<organism evidence="4 5">
    <name type="scientific">Piscirickettsia litoralis</name>
    <dbReference type="NCBI Taxonomy" id="1891921"/>
    <lineage>
        <taxon>Bacteria</taxon>
        <taxon>Pseudomonadati</taxon>
        <taxon>Pseudomonadota</taxon>
        <taxon>Gammaproteobacteria</taxon>
        <taxon>Thiotrichales</taxon>
        <taxon>Piscirickettsiaceae</taxon>
        <taxon>Piscirickettsia</taxon>
    </lineage>
</organism>
<gene>
    <name evidence="4" type="ORF">BGC07_12955</name>
</gene>
<evidence type="ECO:0000313" key="5">
    <source>
        <dbReference type="Proteomes" id="UP000094329"/>
    </source>
</evidence>
<dbReference type="InterPro" id="IPR046342">
    <property type="entry name" value="CBS_dom_sf"/>
</dbReference>
<accession>A0ABX3A482</accession>
<dbReference type="Proteomes" id="UP000094329">
    <property type="component" value="Unassembled WGS sequence"/>
</dbReference>
<proteinExistence type="predicted"/>
<comment type="caution">
    <text evidence="4">The sequence shown here is derived from an EMBL/GenBank/DDBJ whole genome shotgun (WGS) entry which is preliminary data.</text>
</comment>
<dbReference type="PROSITE" id="PS51371">
    <property type="entry name" value="CBS"/>
    <property type="match status" value="1"/>
</dbReference>
<evidence type="ECO:0000259" key="3">
    <source>
        <dbReference type="PROSITE" id="PS51371"/>
    </source>
</evidence>
<dbReference type="Pfam" id="PF00571">
    <property type="entry name" value="CBS"/>
    <property type="match status" value="2"/>
</dbReference>
<keyword evidence="1 2" id="KW-0129">CBS domain</keyword>
<dbReference type="PANTHER" id="PTHR43080">
    <property type="entry name" value="CBS DOMAIN-CONTAINING PROTEIN CBSX3, MITOCHONDRIAL"/>
    <property type="match status" value="1"/>
</dbReference>
<name>A0ABX3A482_9GAMM</name>
<sequence length="116" mass="12895">MIFLKEKKFSHLVVMDAGNIAGVISDRDILNALGATDSKEKCASEIMTSDPICVSEKTSIYKSIQLMLEHNISCLPVTNKENNLSGLVSLKNLLQQFMKELKGLESEGSIDFRFLK</sequence>
<keyword evidence="5" id="KW-1185">Reference proteome</keyword>
<dbReference type="EMBL" id="MDTU01000001">
    <property type="protein sequence ID" value="ODN43648.1"/>
    <property type="molecule type" value="Genomic_DNA"/>
</dbReference>
<dbReference type="InterPro" id="IPR051257">
    <property type="entry name" value="Diverse_CBS-Domain"/>
</dbReference>
<protein>
    <recommendedName>
        <fullName evidence="3">CBS domain-containing protein</fullName>
    </recommendedName>
</protein>
<evidence type="ECO:0000256" key="2">
    <source>
        <dbReference type="PROSITE-ProRule" id="PRU00703"/>
    </source>
</evidence>
<dbReference type="PANTHER" id="PTHR43080:SF2">
    <property type="entry name" value="CBS DOMAIN-CONTAINING PROTEIN"/>
    <property type="match status" value="1"/>
</dbReference>
<evidence type="ECO:0000313" key="4">
    <source>
        <dbReference type="EMBL" id="ODN43648.1"/>
    </source>
</evidence>
<reference evidence="4 5" key="1">
    <citation type="submission" date="2016-08" db="EMBL/GenBank/DDBJ databases">
        <title>Draft genome sequence of Candidatus Piscirickettsia litoralis, from seawater.</title>
        <authorList>
            <person name="Wan X."/>
            <person name="Lee A.J."/>
            <person name="Hou S."/>
            <person name="Donachie S.P."/>
        </authorList>
    </citation>
    <scope>NUCLEOTIDE SEQUENCE [LARGE SCALE GENOMIC DNA]</scope>
    <source>
        <strain evidence="4 5">Y2</strain>
    </source>
</reference>
<evidence type="ECO:0000256" key="1">
    <source>
        <dbReference type="ARBA" id="ARBA00023122"/>
    </source>
</evidence>
<dbReference type="SMART" id="SM00116">
    <property type="entry name" value="CBS"/>
    <property type="match status" value="2"/>
</dbReference>
<dbReference type="Gene3D" id="3.10.580.10">
    <property type="entry name" value="CBS-domain"/>
    <property type="match status" value="1"/>
</dbReference>
<dbReference type="InterPro" id="IPR000644">
    <property type="entry name" value="CBS_dom"/>
</dbReference>